<evidence type="ECO:0000256" key="2">
    <source>
        <dbReference type="ARBA" id="ARBA00022692"/>
    </source>
</evidence>
<feature type="transmembrane region" description="Helical" evidence="5">
    <location>
        <begin position="16"/>
        <end position="38"/>
    </location>
</feature>
<protein>
    <submittedName>
        <fullName evidence="7">DUF202 domain-containing protein</fullName>
    </submittedName>
</protein>
<evidence type="ECO:0000256" key="5">
    <source>
        <dbReference type="SAM" id="Phobius"/>
    </source>
</evidence>
<keyword evidence="4 5" id="KW-0472">Membrane</keyword>
<dbReference type="Proteomes" id="UP000293865">
    <property type="component" value="Unassembled WGS sequence"/>
</dbReference>
<organism evidence="7 8">
    <name type="scientific">Agromyces albus</name>
    <dbReference type="NCBI Taxonomy" id="205332"/>
    <lineage>
        <taxon>Bacteria</taxon>
        <taxon>Bacillati</taxon>
        <taxon>Actinomycetota</taxon>
        <taxon>Actinomycetes</taxon>
        <taxon>Micrococcales</taxon>
        <taxon>Microbacteriaceae</taxon>
        <taxon>Agromyces</taxon>
    </lineage>
</organism>
<dbReference type="EMBL" id="SDPN01000011">
    <property type="protein sequence ID" value="RXZ71422.1"/>
    <property type="molecule type" value="Genomic_DNA"/>
</dbReference>
<proteinExistence type="predicted"/>
<evidence type="ECO:0000256" key="3">
    <source>
        <dbReference type="ARBA" id="ARBA00022989"/>
    </source>
</evidence>
<dbReference type="AlphaFoldDB" id="A0A4Q2L4Y7"/>
<dbReference type="InterPro" id="IPR003807">
    <property type="entry name" value="DUF202"/>
</dbReference>
<sequence length="87" mass="8881">MDESDGIQASGAKTGVLTIAGVIALAIGIVGVAIYTFTPRNTPVEGDAPADAAWQSGVIIGSALFVGVGALLLLLALVSFLRTRRER</sequence>
<dbReference type="Pfam" id="PF02656">
    <property type="entry name" value="DUF202"/>
    <property type="match status" value="1"/>
</dbReference>
<comment type="caution">
    <text evidence="7">The sequence shown here is derived from an EMBL/GenBank/DDBJ whole genome shotgun (WGS) entry which is preliminary data.</text>
</comment>
<comment type="subcellular location">
    <subcellularLocation>
        <location evidence="1">Endomembrane system</location>
        <topology evidence="1">Multi-pass membrane protein</topology>
    </subcellularLocation>
</comment>
<gene>
    <name evidence="7" type="ORF">ESP51_07750</name>
</gene>
<keyword evidence="2 5" id="KW-0812">Transmembrane</keyword>
<evidence type="ECO:0000313" key="7">
    <source>
        <dbReference type="EMBL" id="RXZ71422.1"/>
    </source>
</evidence>
<accession>A0A4Q2L4Y7</accession>
<evidence type="ECO:0000256" key="4">
    <source>
        <dbReference type="ARBA" id="ARBA00023136"/>
    </source>
</evidence>
<keyword evidence="8" id="KW-1185">Reference proteome</keyword>
<name>A0A4Q2L4Y7_9MICO</name>
<evidence type="ECO:0000259" key="6">
    <source>
        <dbReference type="Pfam" id="PF02656"/>
    </source>
</evidence>
<evidence type="ECO:0000313" key="8">
    <source>
        <dbReference type="Proteomes" id="UP000293865"/>
    </source>
</evidence>
<feature type="transmembrane region" description="Helical" evidence="5">
    <location>
        <begin position="58"/>
        <end position="81"/>
    </location>
</feature>
<evidence type="ECO:0000256" key="1">
    <source>
        <dbReference type="ARBA" id="ARBA00004127"/>
    </source>
</evidence>
<keyword evidence="3 5" id="KW-1133">Transmembrane helix</keyword>
<dbReference type="GO" id="GO:0012505">
    <property type="term" value="C:endomembrane system"/>
    <property type="evidence" value="ECO:0007669"/>
    <property type="project" value="UniProtKB-SubCell"/>
</dbReference>
<feature type="domain" description="DUF202" evidence="6">
    <location>
        <begin position="23"/>
        <end position="85"/>
    </location>
</feature>
<reference evidence="7 8" key="1">
    <citation type="submission" date="2019-01" db="EMBL/GenBank/DDBJ databases">
        <title>Agromyces.</title>
        <authorList>
            <person name="Li J."/>
        </authorList>
    </citation>
    <scope>NUCLEOTIDE SEQUENCE [LARGE SCALE GENOMIC DNA]</scope>
    <source>
        <strain evidence="7 8">DSM 15934</strain>
    </source>
</reference>
<dbReference type="RefSeq" id="WP_129520332.1">
    <property type="nucleotide sequence ID" value="NZ_SDPN01000011.1"/>
</dbReference>